<evidence type="ECO:0000256" key="2">
    <source>
        <dbReference type="ARBA" id="ARBA00022525"/>
    </source>
</evidence>
<feature type="region of interest" description="Disordered" evidence="5">
    <location>
        <begin position="1924"/>
        <end position="1955"/>
    </location>
</feature>
<accession>A0ABT9RA18</accession>
<dbReference type="Gene3D" id="2.60.40.10">
    <property type="entry name" value="Immunoglobulins"/>
    <property type="match status" value="2"/>
</dbReference>
<dbReference type="Proteomes" id="UP001230426">
    <property type="component" value="Unassembled WGS sequence"/>
</dbReference>
<name>A0ABT9RA18_9ACTN</name>
<dbReference type="InterPro" id="IPR014755">
    <property type="entry name" value="Cu-Rt/internalin_Ig-like"/>
</dbReference>
<dbReference type="InterPro" id="IPR055372">
    <property type="entry name" value="CBM96"/>
</dbReference>
<evidence type="ECO:0000313" key="7">
    <source>
        <dbReference type="EMBL" id="MDP9865609.1"/>
    </source>
</evidence>
<dbReference type="InterPro" id="IPR032812">
    <property type="entry name" value="SbsA_Ig"/>
</dbReference>
<proteinExistence type="predicted"/>
<evidence type="ECO:0000259" key="6">
    <source>
        <dbReference type="SMART" id="SM00560"/>
    </source>
</evidence>
<comment type="subcellular location">
    <subcellularLocation>
        <location evidence="1">Secreted</location>
    </subcellularLocation>
</comment>
<dbReference type="InterPro" id="IPR029476">
    <property type="entry name" value="DNase_NucA_NucB"/>
</dbReference>
<reference evidence="7 8" key="1">
    <citation type="submission" date="2023-07" db="EMBL/GenBank/DDBJ databases">
        <title>Sequencing the genomes of 1000 actinobacteria strains.</title>
        <authorList>
            <person name="Klenk H.-P."/>
        </authorList>
    </citation>
    <scope>NUCLEOTIDE SEQUENCE [LARGE SCALE GENOMIC DNA]</scope>
    <source>
        <strain evidence="7 8">DSM 44109</strain>
    </source>
</reference>
<comment type="caution">
    <text evidence="7">The sequence shown here is derived from an EMBL/GenBank/DDBJ whole genome shotgun (WGS) entry which is preliminary data.</text>
</comment>
<dbReference type="Pfam" id="PF13385">
    <property type="entry name" value="Laminin_G_3"/>
    <property type="match status" value="1"/>
</dbReference>
<feature type="compositionally biased region" description="Pro residues" evidence="5">
    <location>
        <begin position="21"/>
        <end position="33"/>
    </location>
</feature>
<organism evidence="7 8">
    <name type="scientific">Streptosporangium brasiliense</name>
    <dbReference type="NCBI Taxonomy" id="47480"/>
    <lineage>
        <taxon>Bacteria</taxon>
        <taxon>Bacillati</taxon>
        <taxon>Actinomycetota</taxon>
        <taxon>Actinomycetes</taxon>
        <taxon>Streptosporangiales</taxon>
        <taxon>Streptosporangiaceae</taxon>
        <taxon>Streptosporangium</taxon>
    </lineage>
</organism>
<protein>
    <submittedName>
        <fullName evidence="7">Azurin</fullName>
    </submittedName>
</protein>
<dbReference type="Pfam" id="PF14040">
    <property type="entry name" value="DNase_NucA_NucB"/>
    <property type="match status" value="1"/>
</dbReference>
<keyword evidence="4" id="KW-1015">Disulfide bond</keyword>
<dbReference type="InterPro" id="IPR013783">
    <property type="entry name" value="Ig-like_fold"/>
</dbReference>
<dbReference type="EMBL" id="JAUSRB010000002">
    <property type="protein sequence ID" value="MDP9865609.1"/>
    <property type="molecule type" value="Genomic_DNA"/>
</dbReference>
<dbReference type="SUPFAM" id="SSF49899">
    <property type="entry name" value="Concanavalin A-like lectins/glucanases"/>
    <property type="match status" value="1"/>
</dbReference>
<dbReference type="Gene3D" id="2.60.40.1220">
    <property type="match status" value="1"/>
</dbReference>
<dbReference type="NCBIfam" id="NF033679">
    <property type="entry name" value="DNRLRE_dom"/>
    <property type="match status" value="1"/>
</dbReference>
<feature type="region of interest" description="Disordered" evidence="5">
    <location>
        <begin position="1224"/>
        <end position="1243"/>
    </location>
</feature>
<evidence type="ECO:0000256" key="3">
    <source>
        <dbReference type="ARBA" id="ARBA00022729"/>
    </source>
</evidence>
<dbReference type="InterPro" id="IPR006558">
    <property type="entry name" value="LamG-like"/>
</dbReference>
<evidence type="ECO:0000256" key="4">
    <source>
        <dbReference type="ARBA" id="ARBA00023157"/>
    </source>
</evidence>
<feature type="region of interest" description="Disordered" evidence="5">
    <location>
        <begin position="12"/>
        <end position="39"/>
    </location>
</feature>
<evidence type="ECO:0000313" key="8">
    <source>
        <dbReference type="Proteomes" id="UP001230426"/>
    </source>
</evidence>
<keyword evidence="2" id="KW-0964">Secreted</keyword>
<evidence type="ECO:0000256" key="5">
    <source>
        <dbReference type="SAM" id="MobiDB-lite"/>
    </source>
</evidence>
<sequence>MAMIVSLAAAPSWAQQGAAPTPAPTQPAPPAPAPKGGTPIVDQVVEAAKKKARTTGKRVEIPSKQTESTTVFANPDGKTLRMEMHAQPIRVKKAKGEGFTPIDTTLVEADGVIKPKTVKGGLTLSAGQDTVLLKSTTKRGTAEIAAPGDLPKPKLKGSTATYRSAYGEGVDLVVTATATGFRQKIVIRERPSGPVTFRLPVDLPKGMSYGTDAAGQPALLAEDGKKIADLPRPLVLDAVANDPNGPIDAGRVGAAPVSVEPDGSALLLAPDAAFLADPAVAYPVTVTAADSDWWEPELGNDTFVNNADYPDGYANSGLDRILAGKSNSGSVRWRSYIRFDEIPADSPLRGGTVDNADLVLWNYLSNDCGLYVGSGITARRVTERWDVSTLTWSNQPLATSAGADTEYGAYSTNCSGSMNYAADLIHSVDDIVQEWAYGEPNYGFQLAAGNESDLTNWRRYRSKEQTDGWGAHGPQLTVDFTPAPKILTYFSESGPRRTSPPTFEEASALHREPYEGVPDRAGVPVEELVTSEGTRTVPYEIGPDKLGPLPGEDWSNPQNEEVDGPDIDDRTPPALVEVGPTRGASDAETTAQVRAVFSEPVWEERITLKDRTGNVVPGTAKLDTERKVLIFTPEQPLLRGTRYTVEVSLAHDAAGNRMAADSWSFTTVLQAAAHWTFDEGSGDVAADSSGNGHQAKVNETTTWTTGKVGGAVTNAPADGLAGVLQQPGTPERSGPLPRAAAAVPTVSGFAVEPSQTVSGSIVTPSLTPALKATVTEAGGVASTVEFRVMKYVDDSLVWSGSAANVASGAQASVTVPSGKLVDGTRYEWQVRATSGGTTSDWSSYQFFTADVPEAVVDQFQVTPSSGTGSSVVSASLTPKLQARVTDPLGGVSTVAFEVARYSDDVVVWSGSAANVASGAQASVTVPSAKLVDGTKYEWRVKATTPGSTPAWSAYQFFTVDAAPRVDQFQVSPSRTASDGAITTSLTPTLLARVIDQLGGPVTASFEVARYSDDVVVWSGSAANVASGTQASVTVPSAKLVDGTKYEWRVRATASGATSAWSSYQFFTADVPEAVTDQFQVTPAETVNAVTVVSSLTPTLLARVTDPLGGTATVDFQVADYLTDTVLWSMSVTGVASGTQTSVTVPSGKLSDKIAYEFRVKATTPGSTPAWSGWQKFQVDVFDPATDPAVGQPQVIPSQSEDGATVTSSVTPELRAAVSHPQASASRVEFEVEHDPSAPQGQGSGQIWATALDNVASGTAAAVTVPADKLADGWLVRWRVRSLAGASSSTWTAWQQVKVAVPKPGVGQFQVTPSQVVDGKTVTTVVTPSLHAQVTYAPGGNLRAEFEVEHDPSAPAGQGTGQIWSGAADGVPAGTQGSVTVPAGKLADGWAVRWRARTVAGTLSSPWSDWQPLLVDQPGSAPAVEKPQVMPSAQVGEQTVTSTVTPQLRVTVLDPRGEPVRAEFEVEHDPSAPAGQGSGQIWTTAVDNVAVGSQAATEVPAGKLSDGWLVRWRARAVSDTASSPWSAWQQLAVEIPKPGVGQFQVTPSQVVDGKTVTTVVTPSLHAQVTYAPGGNLRAEFEVEHDPSAPAGQGSGRIWTTAVDNAAAGTQVTATVPAGKLTDGWVVRWRVRSLTAELASTWSEWQQLTVERPVSAPAVSELRATPSRKVNGKTVTYTVTPELRATLADPRGDNLTAEFEVEHDPAAPAGQGTGQIWATALADLPVGSQATAAVPAGKLTDGWQVRWRARAVSATATGTWSDWQELKVDVVHPGEEPLAQTSGPVIRTDDSFTVAAWLKWDDKDGAYSVIEQKGAQQAPFRLGNDPDHGLVFTLTSADAVDATTEGVLAGVEPPTGEWFHLAGVYDAEAKSATLYLNGTPVKTTPVTGPAWNSAGAVTLGTFMIGDLDEVRIYQNALTAGQVATLADPPASPAASPTKSAAVSGEKKAPTAKVPAAQNTVRAAATESFPYDRHTLEWCEDKREDEDDDDRLADNVWGEARPYSGCTARFHSWLVWTVDTEKTRQTGKTVVFPVPSWMYFRVSVAIHTYAGNETATGVQGGTAGRLPRDIKVWTKLSDVFVTGDDDALVLGTLKLRVRAKAGKATSNCTQIEGPAERVGDVPDLGEEWRTEFVFRSSGALFDSCTIRPWLTLHIPAWPDKSVELWDIPRNPTATNDNAAKVRCDSLTKHVYKGGCVLVGANALYTMYRSDPFMGDVAKHIHDAFYSPHLTAPHFKDANGSPIAKRIPGNYATGGPALTYVSKSTKAPDGSTYRGKNKYRKDIDCREWFPKADSDDDPDPDDVRGELQCDEFPFGSTKEGAGSAGYNYSIRALLAEQNGNAGTDLGIFYARYRFLNGSQFWVNIK</sequence>
<dbReference type="SMART" id="SM00560">
    <property type="entry name" value="LamGL"/>
    <property type="match status" value="1"/>
</dbReference>
<evidence type="ECO:0000256" key="1">
    <source>
        <dbReference type="ARBA" id="ARBA00004613"/>
    </source>
</evidence>
<feature type="region of interest" description="Disordered" evidence="5">
    <location>
        <begin position="537"/>
        <end position="571"/>
    </location>
</feature>
<dbReference type="Gene3D" id="2.60.120.200">
    <property type="match status" value="2"/>
</dbReference>
<feature type="domain" description="LamG-like jellyroll fold" evidence="6">
    <location>
        <begin position="1788"/>
        <end position="1918"/>
    </location>
</feature>
<feature type="compositionally biased region" description="Low complexity" evidence="5">
    <location>
        <begin position="1924"/>
        <end position="1941"/>
    </location>
</feature>
<dbReference type="Pfam" id="PF13205">
    <property type="entry name" value="Big_5"/>
    <property type="match status" value="1"/>
</dbReference>
<dbReference type="Pfam" id="PF24517">
    <property type="entry name" value="CBM96"/>
    <property type="match status" value="1"/>
</dbReference>
<keyword evidence="3" id="KW-0732">Signal</keyword>
<keyword evidence="8" id="KW-1185">Reference proteome</keyword>
<gene>
    <name evidence="7" type="ORF">J2S55_004875</name>
</gene>
<dbReference type="InterPro" id="IPR013320">
    <property type="entry name" value="ConA-like_dom_sf"/>
</dbReference>